<protein>
    <recommendedName>
        <fullName evidence="9">Tyrosine recombinase XerC</fullName>
    </recommendedName>
</protein>
<dbReference type="InterPro" id="IPR050090">
    <property type="entry name" value="Tyrosine_recombinase_XerCD"/>
</dbReference>
<dbReference type="InterPro" id="IPR044068">
    <property type="entry name" value="CB"/>
</dbReference>
<keyword evidence="2 9" id="KW-0963">Cytoplasm</keyword>
<comment type="caution">
    <text evidence="12">The sequence shown here is derived from an EMBL/GenBank/DDBJ whole genome shotgun (WGS) entry which is preliminary data.</text>
</comment>
<dbReference type="Pfam" id="PF00589">
    <property type="entry name" value="Phage_integrase"/>
    <property type="match status" value="1"/>
</dbReference>
<evidence type="ECO:0000256" key="3">
    <source>
        <dbReference type="ARBA" id="ARBA00022618"/>
    </source>
</evidence>
<keyword evidence="3 9" id="KW-0132">Cell division</keyword>
<keyword evidence="4 9" id="KW-0159">Chromosome partition</keyword>
<evidence type="ECO:0000259" key="10">
    <source>
        <dbReference type="PROSITE" id="PS51898"/>
    </source>
</evidence>
<dbReference type="InterPro" id="IPR002104">
    <property type="entry name" value="Integrase_catalytic"/>
</dbReference>
<feature type="active site" evidence="9">
    <location>
        <position position="180"/>
    </location>
</feature>
<evidence type="ECO:0000259" key="11">
    <source>
        <dbReference type="PROSITE" id="PS51900"/>
    </source>
</evidence>
<feature type="domain" description="Core-binding (CB)" evidence="11">
    <location>
        <begin position="5"/>
        <end position="94"/>
    </location>
</feature>
<dbReference type="Pfam" id="PF02899">
    <property type="entry name" value="Phage_int_SAM_1"/>
    <property type="match status" value="1"/>
</dbReference>
<dbReference type="EMBL" id="LWBO01000018">
    <property type="protein sequence ID" value="OQP46010.1"/>
    <property type="molecule type" value="Genomic_DNA"/>
</dbReference>
<dbReference type="InterPro" id="IPR011010">
    <property type="entry name" value="DNA_brk_join_enz"/>
</dbReference>
<evidence type="ECO:0000313" key="13">
    <source>
        <dbReference type="Proteomes" id="UP000192277"/>
    </source>
</evidence>
<reference evidence="12 13" key="1">
    <citation type="submission" date="2016-04" db="EMBL/GenBank/DDBJ databases">
        <authorList>
            <person name="Chen L."/>
            <person name="Zhuang W."/>
            <person name="Wang G."/>
        </authorList>
    </citation>
    <scope>NUCLEOTIDE SEQUENCE [LARGE SCALE GENOMIC DNA]</scope>
    <source>
        <strain evidence="13">GR20</strain>
    </source>
</reference>
<sequence>MASEQHNEVTVNNFLNYLRFEKRYSSHTIIAYQEDLQQFFTYLREQFSMPEPALAEIAPSFVRSWLASLKENKNSAKTIKRKISALKSFFKYFVRIGGLEQSPMTIIISPKASRRLPVFMEQKETETLFNHIEFPDTWSGHTERLILAILYNTGMRRSELVNLKESQVNTAAGSIKVLGKGNKERVIPVSPLLKKEINEYIAQKVRILEQPNRVYLLVNDKGRKLSISYVYNAIRKCLSVVTTIDKKSPHVLRHTFATHLLNNGADLNDVKELLGHASLAATQMYTHLNIEKLKDIYKKAHPKA</sequence>
<evidence type="ECO:0000313" key="12">
    <source>
        <dbReference type="EMBL" id="OQP46010.1"/>
    </source>
</evidence>
<evidence type="ECO:0000256" key="5">
    <source>
        <dbReference type="ARBA" id="ARBA00022908"/>
    </source>
</evidence>
<dbReference type="PANTHER" id="PTHR30349">
    <property type="entry name" value="PHAGE INTEGRASE-RELATED"/>
    <property type="match status" value="1"/>
</dbReference>
<dbReference type="PANTHER" id="PTHR30349:SF77">
    <property type="entry name" value="TYROSINE RECOMBINASE XERC"/>
    <property type="match status" value="1"/>
</dbReference>
<keyword evidence="7 9" id="KW-0233">DNA recombination</keyword>
<organism evidence="12 13">
    <name type="scientific">Niastella koreensis</name>
    <dbReference type="NCBI Taxonomy" id="354356"/>
    <lineage>
        <taxon>Bacteria</taxon>
        <taxon>Pseudomonadati</taxon>
        <taxon>Bacteroidota</taxon>
        <taxon>Chitinophagia</taxon>
        <taxon>Chitinophagales</taxon>
        <taxon>Chitinophagaceae</taxon>
        <taxon>Niastella</taxon>
    </lineage>
</organism>
<dbReference type="InterPro" id="IPR004107">
    <property type="entry name" value="Integrase_SAM-like_N"/>
</dbReference>
<evidence type="ECO:0000256" key="8">
    <source>
        <dbReference type="ARBA" id="ARBA00023306"/>
    </source>
</evidence>
<keyword evidence="8 9" id="KW-0131">Cell cycle</keyword>
<feature type="active site" description="O-(3'-phospho-DNA)-tyrosine intermediate" evidence="9">
    <location>
        <position position="285"/>
    </location>
</feature>
<dbReference type="InterPro" id="IPR023009">
    <property type="entry name" value="Tyrosine_recombinase_XerC/XerD"/>
</dbReference>
<proteinExistence type="inferred from homology"/>
<dbReference type="InterPro" id="IPR010998">
    <property type="entry name" value="Integrase_recombinase_N"/>
</dbReference>
<keyword evidence="13" id="KW-1185">Reference proteome</keyword>
<dbReference type="Proteomes" id="UP000192277">
    <property type="component" value="Unassembled WGS sequence"/>
</dbReference>
<name>A0ABX3NTN4_9BACT</name>
<evidence type="ECO:0000256" key="4">
    <source>
        <dbReference type="ARBA" id="ARBA00022829"/>
    </source>
</evidence>
<dbReference type="PROSITE" id="PS51898">
    <property type="entry name" value="TYR_RECOMBINASE"/>
    <property type="match status" value="1"/>
</dbReference>
<feature type="domain" description="Tyr recombinase" evidence="10">
    <location>
        <begin position="115"/>
        <end position="298"/>
    </location>
</feature>
<gene>
    <name evidence="9" type="primary">xerC</name>
    <name evidence="12" type="ORF">A4D02_32695</name>
</gene>
<dbReference type="SUPFAM" id="SSF56349">
    <property type="entry name" value="DNA breaking-rejoining enzymes"/>
    <property type="match status" value="1"/>
</dbReference>
<evidence type="ECO:0000256" key="6">
    <source>
        <dbReference type="ARBA" id="ARBA00023125"/>
    </source>
</evidence>
<dbReference type="InterPro" id="IPR013762">
    <property type="entry name" value="Integrase-like_cat_sf"/>
</dbReference>
<dbReference type="Gene3D" id="1.10.150.130">
    <property type="match status" value="1"/>
</dbReference>
<feature type="active site" evidence="9">
    <location>
        <position position="156"/>
    </location>
</feature>
<comment type="subunit">
    <text evidence="9">Forms a cyclic heterotetrameric complex composed of two molecules of XerC and two molecules of XerD.</text>
</comment>
<comment type="function">
    <text evidence="9">Site-specific tyrosine recombinase, which acts by catalyzing the cutting and rejoining of the recombining DNA molecules. The XerC-XerD complex is essential to convert dimers of the bacterial chromosome into monomers to permit their segregation at cell division. It also contributes to the segregational stability of plasmids.</text>
</comment>
<keyword evidence="5 9" id="KW-0229">DNA integration</keyword>
<evidence type="ECO:0000256" key="1">
    <source>
        <dbReference type="ARBA" id="ARBA00004496"/>
    </source>
</evidence>
<comment type="similarity">
    <text evidence="9">Belongs to the 'phage' integrase family. XerC subfamily.</text>
</comment>
<dbReference type="HAMAP" id="MF_01808">
    <property type="entry name" value="Recomb_XerC_XerD"/>
    <property type="match status" value="1"/>
</dbReference>
<feature type="active site" evidence="9">
    <location>
        <position position="250"/>
    </location>
</feature>
<dbReference type="RefSeq" id="WP_014221096.1">
    <property type="nucleotide sequence ID" value="NZ_LWBO01000018.1"/>
</dbReference>
<dbReference type="PROSITE" id="PS51900">
    <property type="entry name" value="CB"/>
    <property type="match status" value="1"/>
</dbReference>
<feature type="active site" evidence="9">
    <location>
        <position position="253"/>
    </location>
</feature>
<evidence type="ECO:0000256" key="7">
    <source>
        <dbReference type="ARBA" id="ARBA00023172"/>
    </source>
</evidence>
<comment type="subcellular location">
    <subcellularLocation>
        <location evidence="1 9">Cytoplasm</location>
    </subcellularLocation>
</comment>
<feature type="active site" evidence="9">
    <location>
        <position position="276"/>
    </location>
</feature>
<evidence type="ECO:0000256" key="9">
    <source>
        <dbReference type="HAMAP-Rule" id="MF_01808"/>
    </source>
</evidence>
<accession>A0ABX3NTN4</accession>
<dbReference type="Gene3D" id="1.10.443.10">
    <property type="entry name" value="Intergrase catalytic core"/>
    <property type="match status" value="1"/>
</dbReference>
<keyword evidence="6 9" id="KW-0238">DNA-binding</keyword>
<evidence type="ECO:0000256" key="2">
    <source>
        <dbReference type="ARBA" id="ARBA00022490"/>
    </source>
</evidence>